<dbReference type="SUPFAM" id="SSF57196">
    <property type="entry name" value="EGF/Laminin"/>
    <property type="match status" value="2"/>
</dbReference>
<dbReference type="InterPro" id="IPR015446">
    <property type="entry name" value="BMP_1/tolloid-like"/>
</dbReference>
<dbReference type="OrthoDB" id="9067804at2759"/>
<dbReference type="GO" id="GO:0048731">
    <property type="term" value="P:system development"/>
    <property type="evidence" value="ECO:0007669"/>
    <property type="project" value="UniProtKB-ARBA"/>
</dbReference>
<dbReference type="GO" id="GO:0048468">
    <property type="term" value="P:cell development"/>
    <property type="evidence" value="ECO:0007669"/>
    <property type="project" value="UniProtKB-ARBA"/>
</dbReference>
<dbReference type="AlphaFoldDB" id="A0A8X6U3G5"/>
<dbReference type="EMBL" id="BMAW01022436">
    <property type="protein sequence ID" value="GFT77830.1"/>
    <property type="molecule type" value="Genomic_DNA"/>
</dbReference>
<dbReference type="FunFam" id="2.60.120.290:FF:000004">
    <property type="entry name" value="Metalloendopeptidase"/>
    <property type="match status" value="1"/>
</dbReference>
<dbReference type="GO" id="GO:0032927">
    <property type="term" value="P:positive regulation of activin receptor signaling pathway"/>
    <property type="evidence" value="ECO:0007669"/>
    <property type="project" value="UniProtKB-ARBA"/>
</dbReference>
<keyword evidence="15" id="KW-1185">Reference proteome</keyword>
<organism evidence="14 15">
    <name type="scientific">Nephila pilipes</name>
    <name type="common">Giant wood spider</name>
    <name type="synonym">Nephila maculata</name>
    <dbReference type="NCBI Taxonomy" id="299642"/>
    <lineage>
        <taxon>Eukaryota</taxon>
        <taxon>Metazoa</taxon>
        <taxon>Ecdysozoa</taxon>
        <taxon>Arthropoda</taxon>
        <taxon>Chelicerata</taxon>
        <taxon>Arachnida</taxon>
        <taxon>Araneae</taxon>
        <taxon>Araneomorphae</taxon>
        <taxon>Entelegynae</taxon>
        <taxon>Araneoidea</taxon>
        <taxon>Nephilidae</taxon>
        <taxon>Nephila</taxon>
    </lineage>
</organism>
<dbReference type="InterPro" id="IPR049883">
    <property type="entry name" value="NOTCH1_EGF-like"/>
</dbReference>
<evidence type="ECO:0000256" key="6">
    <source>
        <dbReference type="ARBA" id="ARBA00022801"/>
    </source>
</evidence>
<keyword evidence="1" id="KW-0217">Developmental protein</keyword>
<evidence type="ECO:0000256" key="3">
    <source>
        <dbReference type="ARBA" id="ARBA00022723"/>
    </source>
</evidence>
<dbReference type="SMART" id="SM00042">
    <property type="entry name" value="CUB"/>
    <property type="match status" value="4"/>
</dbReference>
<dbReference type="SMART" id="SM00179">
    <property type="entry name" value="EGF_CA"/>
    <property type="match status" value="2"/>
</dbReference>
<dbReference type="CDD" id="cd00041">
    <property type="entry name" value="CUB"/>
    <property type="match status" value="4"/>
</dbReference>
<keyword evidence="6" id="KW-0378">Hydrolase</keyword>
<dbReference type="PANTHER" id="PTHR24251">
    <property type="entry name" value="OVOCHYMASE-RELATED"/>
    <property type="match status" value="1"/>
</dbReference>
<feature type="domain" description="CUB" evidence="12">
    <location>
        <begin position="7"/>
        <end position="135"/>
    </location>
</feature>
<dbReference type="FunFam" id="2.10.25.10:FF:000240">
    <property type="entry name" value="Vitamin K-dependent protein S"/>
    <property type="match status" value="1"/>
</dbReference>
<dbReference type="InterPro" id="IPR018097">
    <property type="entry name" value="EGF_Ca-bd_CS"/>
</dbReference>
<dbReference type="Proteomes" id="UP000887013">
    <property type="component" value="Unassembled WGS sequence"/>
</dbReference>
<keyword evidence="7" id="KW-0862">Zinc</keyword>
<keyword evidence="8" id="KW-0865">Zymogen</keyword>
<evidence type="ECO:0000256" key="4">
    <source>
        <dbReference type="ARBA" id="ARBA00022729"/>
    </source>
</evidence>
<name>A0A8X6U3G5_NEPPI</name>
<dbReference type="InterPro" id="IPR000742">
    <property type="entry name" value="EGF"/>
</dbReference>
<dbReference type="PROSITE" id="PS01187">
    <property type="entry name" value="EGF_CA"/>
    <property type="match status" value="2"/>
</dbReference>
<evidence type="ECO:0000256" key="2">
    <source>
        <dbReference type="ARBA" id="ARBA00022536"/>
    </source>
</evidence>
<feature type="domain" description="CUB" evidence="12">
    <location>
        <begin position="136"/>
        <end position="248"/>
    </location>
</feature>
<dbReference type="GO" id="GO:0005509">
    <property type="term" value="F:calcium ion binding"/>
    <property type="evidence" value="ECO:0007669"/>
    <property type="project" value="InterPro"/>
</dbReference>
<sequence length="693" mass="78807">MLPGRDNTSRFTQSHQRHRIKEEVYPTSCSVNNQDLPVILGAVFYKLIPSCPCDVECAEESFEFHYGFHIFFSAKDVKNLFIFLYGKVSGFLRKFCGDTKVPDVLISTKYRMLVTYKTLANHNTYKGFKAHYEAICGGDIVQEKGILHSPNYPEDYWSNKECTWRITVPENHQVALKFQSFEIENHDNCVYDYLEIRDGHESTSPLLGRFCGYKNPDDIRSTGNKMTVKFVSDRSVQKAGFAADFIKELDECKGDHGCEHECTNTLGAYKCECRIGFELHSDGKKCEDACGGVIEETNGTIISPSFPDLYPPNKFCIWEIIAPPQYRITLNFTHFDLEGNNQDCEYDSVDIRSKMADDEVRKHGVFCGSRLPPLITSEGNSLRIEFSSDNSVQKSGFGALFFTDKDECATNNGGCQHICKNTIGSYACSCHNGFVLHENNHDCKEGSCSHQMTTPFGEITSPNFPDYYPGRKDCAWLFTTTPGHRIKLVFHEFELEPHQECAYDRISAYDGQDEDAPTLGKFCGSKVPHPILASGNRMYLLFKSDASVQRKGFRATHTTVCGGRLLALREMEHLYSHAKYGDQNYDNKEDCDWIIQGLNDHRVRLRFLTFEVEHEQDCGYDYVEVYDGEDDSAKNLGKFCGNKVPPEFYSSGDTLMVRFRSDDTINTKGFSAAYTAFDAPIDENDDIMERYHL</sequence>
<dbReference type="FunFam" id="2.60.120.290:FF:000013">
    <property type="entry name" value="Membrane frizzled-related protein"/>
    <property type="match status" value="1"/>
</dbReference>
<keyword evidence="3" id="KW-0479">Metal-binding</keyword>
<dbReference type="Pfam" id="PF14670">
    <property type="entry name" value="FXa_inhibition"/>
    <property type="match status" value="1"/>
</dbReference>
<dbReference type="Gene3D" id="2.60.120.290">
    <property type="entry name" value="Spermadhesin, CUB domain"/>
    <property type="match status" value="5"/>
</dbReference>
<reference evidence="14" key="1">
    <citation type="submission" date="2020-08" db="EMBL/GenBank/DDBJ databases">
        <title>Multicomponent nature underlies the extraordinary mechanical properties of spider dragline silk.</title>
        <authorList>
            <person name="Kono N."/>
            <person name="Nakamura H."/>
            <person name="Mori M."/>
            <person name="Yoshida Y."/>
            <person name="Ohtoshi R."/>
            <person name="Malay A.D."/>
            <person name="Moran D.A.P."/>
            <person name="Tomita M."/>
            <person name="Numata K."/>
            <person name="Arakawa K."/>
        </authorList>
    </citation>
    <scope>NUCLEOTIDE SEQUENCE</scope>
</reference>
<evidence type="ECO:0000256" key="5">
    <source>
        <dbReference type="ARBA" id="ARBA00022737"/>
    </source>
</evidence>
<feature type="domain" description="CUB" evidence="12">
    <location>
        <begin position="290"/>
        <end position="404"/>
    </location>
</feature>
<accession>A0A8X6U3G5</accession>
<dbReference type="PROSITE" id="PS50026">
    <property type="entry name" value="EGF_3"/>
    <property type="match status" value="2"/>
</dbReference>
<feature type="domain" description="CUB" evidence="12">
    <location>
        <begin position="561"/>
        <end position="677"/>
    </location>
</feature>
<dbReference type="SMART" id="SM00181">
    <property type="entry name" value="EGF"/>
    <property type="match status" value="2"/>
</dbReference>
<evidence type="ECO:0000259" key="13">
    <source>
        <dbReference type="PROSITE" id="PS50026"/>
    </source>
</evidence>
<dbReference type="InterPro" id="IPR035914">
    <property type="entry name" value="Sperma_CUB_dom_sf"/>
</dbReference>
<dbReference type="FunFam" id="2.60.120.290:FF:000052">
    <property type="entry name" value="Metalloendopeptidase"/>
    <property type="match status" value="1"/>
</dbReference>
<dbReference type="CDD" id="cd00054">
    <property type="entry name" value="EGF_CA"/>
    <property type="match status" value="1"/>
</dbReference>
<feature type="domain" description="CUB" evidence="12">
    <location>
        <begin position="448"/>
        <end position="560"/>
    </location>
</feature>
<keyword evidence="4" id="KW-0732">Signal</keyword>
<dbReference type="PROSITE" id="PS01180">
    <property type="entry name" value="CUB"/>
    <property type="match status" value="5"/>
</dbReference>
<keyword evidence="9 11" id="KW-1015">Disulfide bond</keyword>
<comment type="caution">
    <text evidence="11">Lacks conserved residue(s) required for the propagation of feature annotation.</text>
</comment>
<evidence type="ECO:0000256" key="1">
    <source>
        <dbReference type="ARBA" id="ARBA00022473"/>
    </source>
</evidence>
<evidence type="ECO:0000256" key="10">
    <source>
        <dbReference type="ARBA" id="ARBA00023180"/>
    </source>
</evidence>
<dbReference type="InterPro" id="IPR001881">
    <property type="entry name" value="EGF-like_Ca-bd_dom"/>
</dbReference>
<comment type="caution">
    <text evidence="14">The sequence shown here is derived from an EMBL/GenBank/DDBJ whole genome shotgun (WGS) entry which is preliminary data.</text>
</comment>
<protein>
    <submittedName>
        <fullName evidence="14">Tolloid-like protein 1</fullName>
    </submittedName>
</protein>
<dbReference type="PANTHER" id="PTHR24251:SF43">
    <property type="entry name" value="TOLLOID-LIKE PROTEIN 2"/>
    <property type="match status" value="1"/>
</dbReference>
<keyword evidence="2 11" id="KW-0245">EGF-like domain</keyword>
<dbReference type="PIRSF" id="PIRSF001199">
    <property type="entry name" value="BMP_1/tolloid-like"/>
    <property type="match status" value="1"/>
</dbReference>
<dbReference type="FunFam" id="2.60.120.290:FF:000005">
    <property type="entry name" value="Procollagen C-endopeptidase enhancer 1"/>
    <property type="match status" value="1"/>
</dbReference>
<feature type="domain" description="EGF-like" evidence="13">
    <location>
        <begin position="404"/>
        <end position="444"/>
    </location>
</feature>
<dbReference type="Gene3D" id="2.10.25.10">
    <property type="entry name" value="Laminin"/>
    <property type="match status" value="2"/>
</dbReference>
<dbReference type="Pfam" id="PF07645">
    <property type="entry name" value="EGF_CA"/>
    <property type="match status" value="1"/>
</dbReference>
<dbReference type="PROSITE" id="PS00010">
    <property type="entry name" value="ASX_HYDROXYL"/>
    <property type="match status" value="2"/>
</dbReference>
<evidence type="ECO:0000313" key="14">
    <source>
        <dbReference type="EMBL" id="GFT77830.1"/>
    </source>
</evidence>
<feature type="domain" description="EGF-like" evidence="13">
    <location>
        <begin position="248"/>
        <end position="287"/>
    </location>
</feature>
<evidence type="ECO:0000313" key="15">
    <source>
        <dbReference type="Proteomes" id="UP000887013"/>
    </source>
</evidence>
<dbReference type="InterPro" id="IPR000152">
    <property type="entry name" value="EGF-type_Asp/Asn_hydroxyl_site"/>
</dbReference>
<dbReference type="SUPFAM" id="SSF49854">
    <property type="entry name" value="Spermadhesin, CUB domain"/>
    <property type="match status" value="5"/>
</dbReference>
<evidence type="ECO:0000256" key="8">
    <source>
        <dbReference type="ARBA" id="ARBA00023145"/>
    </source>
</evidence>
<dbReference type="GO" id="GO:0016485">
    <property type="term" value="P:protein processing"/>
    <property type="evidence" value="ECO:0007669"/>
    <property type="project" value="UniProtKB-ARBA"/>
</dbReference>
<dbReference type="GO" id="GO:0030513">
    <property type="term" value="P:positive regulation of BMP signaling pathway"/>
    <property type="evidence" value="ECO:0007669"/>
    <property type="project" value="UniProtKB-ARBA"/>
</dbReference>
<keyword evidence="10" id="KW-0325">Glycoprotein</keyword>
<gene>
    <name evidence="14" type="primary">TLL1</name>
    <name evidence="14" type="ORF">NPIL_557471</name>
</gene>
<evidence type="ECO:0000256" key="7">
    <source>
        <dbReference type="ARBA" id="ARBA00022833"/>
    </source>
</evidence>
<evidence type="ECO:0000256" key="9">
    <source>
        <dbReference type="ARBA" id="ARBA00023157"/>
    </source>
</evidence>
<proteinExistence type="predicted"/>
<evidence type="ECO:0000256" key="11">
    <source>
        <dbReference type="PROSITE-ProRule" id="PRU00076"/>
    </source>
</evidence>
<dbReference type="Pfam" id="PF00431">
    <property type="entry name" value="CUB"/>
    <property type="match status" value="4"/>
</dbReference>
<keyword evidence="5" id="KW-0677">Repeat</keyword>
<dbReference type="GO" id="GO:0004222">
    <property type="term" value="F:metalloendopeptidase activity"/>
    <property type="evidence" value="ECO:0007669"/>
    <property type="project" value="InterPro"/>
</dbReference>
<evidence type="ECO:0000259" key="12">
    <source>
        <dbReference type="PROSITE" id="PS01180"/>
    </source>
</evidence>
<feature type="disulfide bond" evidence="11">
    <location>
        <begin position="252"/>
        <end position="262"/>
    </location>
</feature>
<dbReference type="PROSITE" id="PS01186">
    <property type="entry name" value="EGF_2"/>
    <property type="match status" value="2"/>
</dbReference>
<dbReference type="InterPro" id="IPR000859">
    <property type="entry name" value="CUB_dom"/>
</dbReference>